<dbReference type="PANTHER" id="PTHR11908:SF132">
    <property type="entry name" value="ALDEHYDE OXIDASE 1-RELATED"/>
    <property type="match status" value="1"/>
</dbReference>
<dbReference type="Pfam" id="PF02738">
    <property type="entry name" value="MoCoBD_1"/>
    <property type="match status" value="1"/>
</dbReference>
<dbReference type="RefSeq" id="WP_344996985.1">
    <property type="nucleotide sequence ID" value="NZ_BAABCD010000057.1"/>
</dbReference>
<sequence length="691" mass="73974">MAELLPASAIGTDRVRSDGADKVRGRARYAYEHPGPDPLYLFPVQATIARGRALVLNTSAAVAADGVVHVLTPDNAPPLAETDDRELAILRDAEIGFRGQYLGAVVATTPEQARRAADLVEVTYETEPHDTDFRPDHPSARLPEDPDSAEYILGDVDAALAGAHIVVDAVYDTPMEHNNPMEPHTTVARWDDDELTLWLSTQGAHPARDMIAPILGLDREQIRIINPHVGGGFGSKGIPHADLMLTALAARAVPGRRVAYAVSRQQMFALTGHRPATSQHVRLGADREGRLTAIGFDAVSMSSHTKEFPELAIKPVRMMYAAEHRRLTQKVVPLDAPVPSWMRGPGEAAGMVGMEIAMDELAVATGLDPIEVRVRNEPARHPDTGLPFNRRRLIDCLRTGADRFGWSGRDPAPRSRRENGWLIGTGVAAATYPALRQPGSIARIRRTDDGYRVDIGAADIGTGTWTVLAQVAADGLGVPVEQIDLGIGDTDLPNATVAGGSTGMASWGAAILLAAEEFRREHGADPAPGAESQAEAGENPAEEEVAMHSFGAQFAQVSINELTGEIRLDRMLGVFSAGRIVNPRTARSQFLGGMTMGVGMALHEKGEMDPRFGHVVNHDLADYHVPVNADIPEIEVEWLDESDPHAGPLGARGIGEIGIVGAAASIVNAAYHATGVRVRELPAFGDAFLRA</sequence>
<comment type="caution">
    <text evidence="4">The sequence shown here is derived from an EMBL/GenBank/DDBJ whole genome shotgun (WGS) entry which is preliminary data.</text>
</comment>
<dbReference type="Pfam" id="PF01315">
    <property type="entry name" value="Ald_Xan_dh_C"/>
    <property type="match status" value="1"/>
</dbReference>
<protein>
    <submittedName>
        <fullName evidence="4">Xanthine dehydrogenase family protein molybdopterin-binding subunit</fullName>
    </submittedName>
</protein>
<dbReference type="SMART" id="SM01008">
    <property type="entry name" value="Ald_Xan_dh_C"/>
    <property type="match status" value="1"/>
</dbReference>
<dbReference type="Gene3D" id="3.90.1170.50">
    <property type="entry name" value="Aldehyde oxidase/xanthine dehydrogenase, a/b hammerhead"/>
    <property type="match status" value="1"/>
</dbReference>
<dbReference type="InterPro" id="IPR000674">
    <property type="entry name" value="Ald_Oxase/Xan_DH_a/b"/>
</dbReference>
<keyword evidence="5" id="KW-1185">Reference proteome</keyword>
<dbReference type="InterPro" id="IPR046867">
    <property type="entry name" value="AldOxase/xan_DH_MoCoBD2"/>
</dbReference>
<feature type="domain" description="Aldehyde oxidase/xanthine dehydrogenase a/b hammerhead" evidence="3">
    <location>
        <begin position="24"/>
        <end position="128"/>
    </location>
</feature>
<gene>
    <name evidence="4" type="ORF">ACFO7U_17300</name>
</gene>
<evidence type="ECO:0000256" key="2">
    <source>
        <dbReference type="ARBA" id="ARBA00023002"/>
    </source>
</evidence>
<dbReference type="InterPro" id="IPR037165">
    <property type="entry name" value="AldOxase/xan_DH_Mopterin-bd_sf"/>
</dbReference>
<dbReference type="InterPro" id="IPR036856">
    <property type="entry name" value="Ald_Oxase/Xan_DH_a/b_sf"/>
</dbReference>
<evidence type="ECO:0000313" key="4">
    <source>
        <dbReference type="EMBL" id="MFC4756525.1"/>
    </source>
</evidence>
<dbReference type="Pfam" id="PF20256">
    <property type="entry name" value="MoCoBD_2"/>
    <property type="match status" value="2"/>
</dbReference>
<dbReference type="PANTHER" id="PTHR11908">
    <property type="entry name" value="XANTHINE DEHYDROGENASE"/>
    <property type="match status" value="1"/>
</dbReference>
<accession>A0ABV9PW30</accession>
<evidence type="ECO:0000313" key="5">
    <source>
        <dbReference type="Proteomes" id="UP001595836"/>
    </source>
</evidence>
<dbReference type="Proteomes" id="UP001595836">
    <property type="component" value="Unassembled WGS sequence"/>
</dbReference>
<dbReference type="SUPFAM" id="SSF56003">
    <property type="entry name" value="Molybdenum cofactor-binding domain"/>
    <property type="match status" value="1"/>
</dbReference>
<keyword evidence="2" id="KW-0560">Oxidoreductase</keyword>
<name>A0ABV9PW30_9ACTN</name>
<reference evidence="5" key="1">
    <citation type="journal article" date="2019" name="Int. J. Syst. Evol. Microbiol.">
        <title>The Global Catalogue of Microorganisms (GCM) 10K type strain sequencing project: providing services to taxonomists for standard genome sequencing and annotation.</title>
        <authorList>
            <consortium name="The Broad Institute Genomics Platform"/>
            <consortium name="The Broad Institute Genome Sequencing Center for Infectious Disease"/>
            <person name="Wu L."/>
            <person name="Ma J."/>
        </authorList>
    </citation>
    <scope>NUCLEOTIDE SEQUENCE [LARGE SCALE GENOMIC DNA]</scope>
    <source>
        <strain evidence="5">JCM 11882</strain>
    </source>
</reference>
<dbReference type="Gene3D" id="3.30.365.10">
    <property type="entry name" value="Aldehyde oxidase/xanthine dehydrogenase, molybdopterin binding domain"/>
    <property type="match status" value="4"/>
</dbReference>
<organism evidence="4 5">
    <name type="scientific">Dietzia aurantiaca</name>
    <dbReference type="NCBI Taxonomy" id="983873"/>
    <lineage>
        <taxon>Bacteria</taxon>
        <taxon>Bacillati</taxon>
        <taxon>Actinomycetota</taxon>
        <taxon>Actinomycetes</taxon>
        <taxon>Mycobacteriales</taxon>
        <taxon>Dietziaceae</taxon>
        <taxon>Dietzia</taxon>
    </lineage>
</organism>
<proteinExistence type="predicted"/>
<dbReference type="InterPro" id="IPR008274">
    <property type="entry name" value="AldOxase/xan_DH_MoCoBD1"/>
</dbReference>
<evidence type="ECO:0000256" key="1">
    <source>
        <dbReference type="ARBA" id="ARBA00022505"/>
    </source>
</evidence>
<dbReference type="InterPro" id="IPR016208">
    <property type="entry name" value="Ald_Oxase/xanthine_DH-like"/>
</dbReference>
<dbReference type="EMBL" id="JBHSHP010000061">
    <property type="protein sequence ID" value="MFC4756525.1"/>
    <property type="molecule type" value="Genomic_DNA"/>
</dbReference>
<evidence type="ECO:0000259" key="3">
    <source>
        <dbReference type="SMART" id="SM01008"/>
    </source>
</evidence>
<keyword evidence="1" id="KW-0500">Molybdenum</keyword>
<dbReference type="SUPFAM" id="SSF54665">
    <property type="entry name" value="CO dehydrogenase molybdoprotein N-domain-like"/>
    <property type="match status" value="1"/>
</dbReference>